<evidence type="ECO:0000256" key="1">
    <source>
        <dbReference type="SAM" id="SignalP"/>
    </source>
</evidence>
<evidence type="ECO:0000313" key="3">
    <source>
        <dbReference type="Proteomes" id="UP000325333"/>
    </source>
</evidence>
<comment type="caution">
    <text evidence="2">The sequence shown here is derived from an EMBL/GenBank/DDBJ whole genome shotgun (WGS) entry which is preliminary data.</text>
</comment>
<dbReference type="AlphaFoldDB" id="A0A5B0L0C3"/>
<dbReference type="EMBL" id="VEWN01000002">
    <property type="protein sequence ID" value="KAA1057765.1"/>
    <property type="molecule type" value="Genomic_DNA"/>
</dbReference>
<feature type="chain" id="PRO_5023077599" description="DUF2380 domain-containing protein" evidence="1">
    <location>
        <begin position="39"/>
        <end position="187"/>
    </location>
</feature>
<feature type="signal peptide" evidence="1">
    <location>
        <begin position="1"/>
        <end position="38"/>
    </location>
</feature>
<dbReference type="Proteomes" id="UP000325333">
    <property type="component" value="Unassembled WGS sequence"/>
</dbReference>
<dbReference type="Pfam" id="PF11684">
    <property type="entry name" value="DUF3280"/>
    <property type="match status" value="1"/>
</dbReference>
<gene>
    <name evidence="2" type="ORF">FH063_001933</name>
</gene>
<name>A0A5B0L0C3_9PROT</name>
<reference evidence="2 3" key="1">
    <citation type="submission" date="2019-07" db="EMBL/GenBank/DDBJ databases">
        <title>Genome sequencing of the stress-tolerant strain Azospirillum brasilense Az19.</title>
        <authorList>
            <person name="Maroniche G.A."/>
            <person name="Garcia J.E."/>
            <person name="Pagnussat L."/>
            <person name="Amenta M."/>
            <person name="Creus C.M."/>
        </authorList>
    </citation>
    <scope>NUCLEOTIDE SEQUENCE [LARGE SCALE GENOMIC DNA]</scope>
    <source>
        <strain evidence="2 3">Az19</strain>
    </source>
</reference>
<keyword evidence="1" id="KW-0732">Signal</keyword>
<proteinExistence type="predicted"/>
<sequence length="187" mass="20151">MGFCRTSGALAHPPIRMRPTEFAATALLFLLLSGAAAAQAPAKVLVFDLELVDTSREPPNPDHAGRLERVTALLRDGLKDGGYEVTGVRDSAVAAEVPASLYRCNGCERDLGRRAGADIVVTGFIHKISTLILNMQIIMRRTGDGGGDGDVIAVANADIRGDNERSWRRGVEWLLRHRLLAAPPSDR</sequence>
<evidence type="ECO:0008006" key="4">
    <source>
        <dbReference type="Google" id="ProtNLM"/>
    </source>
</evidence>
<accession>A0A5B0L0C3</accession>
<evidence type="ECO:0000313" key="2">
    <source>
        <dbReference type="EMBL" id="KAA1057765.1"/>
    </source>
</evidence>
<organism evidence="2 3">
    <name type="scientific">Azospirillum argentinense</name>
    <dbReference type="NCBI Taxonomy" id="2970906"/>
    <lineage>
        <taxon>Bacteria</taxon>
        <taxon>Pseudomonadati</taxon>
        <taxon>Pseudomonadota</taxon>
        <taxon>Alphaproteobacteria</taxon>
        <taxon>Rhodospirillales</taxon>
        <taxon>Azospirillaceae</taxon>
        <taxon>Azospirillum</taxon>
    </lineage>
</organism>
<dbReference type="InterPro" id="IPR021698">
    <property type="entry name" value="DUF3280"/>
</dbReference>
<protein>
    <recommendedName>
        <fullName evidence="4">DUF2380 domain-containing protein</fullName>
    </recommendedName>
</protein>